<dbReference type="Gene3D" id="6.10.30.10">
    <property type="match status" value="1"/>
</dbReference>
<proteinExistence type="predicted"/>
<dbReference type="InterPro" id="IPR022002">
    <property type="entry name" value="ChsH2_Znr"/>
</dbReference>
<keyword evidence="4" id="KW-1185">Reference proteome</keyword>
<feature type="domain" description="ChsH2 rubredoxin-like zinc ribbon" evidence="2">
    <location>
        <begin position="24"/>
        <end position="58"/>
    </location>
</feature>
<dbReference type="Proteomes" id="UP000070250">
    <property type="component" value="Chromosome"/>
</dbReference>
<dbReference type="EMBL" id="CP011971">
    <property type="protein sequence ID" value="AMN47759.1"/>
    <property type="molecule type" value="Genomic_DNA"/>
</dbReference>
<dbReference type="PANTHER" id="PTHR34075">
    <property type="entry name" value="BLR3430 PROTEIN"/>
    <property type="match status" value="1"/>
</dbReference>
<dbReference type="Pfam" id="PF12172">
    <property type="entry name" value="zf-ChsH2"/>
    <property type="match status" value="1"/>
</dbReference>
<evidence type="ECO:0008006" key="5">
    <source>
        <dbReference type="Google" id="ProtNLM"/>
    </source>
</evidence>
<feature type="domain" description="ChsH2 C-terminal OB-fold" evidence="1">
    <location>
        <begin position="61"/>
        <end position="136"/>
    </location>
</feature>
<dbReference type="PANTHER" id="PTHR34075:SF5">
    <property type="entry name" value="BLR3430 PROTEIN"/>
    <property type="match status" value="1"/>
</dbReference>
<dbReference type="KEGG" id="sdf:ACG33_11755"/>
<protein>
    <recommendedName>
        <fullName evidence="5">DUF35 domain-containing protein</fullName>
    </recommendedName>
</protein>
<dbReference type="RefSeq" id="WP_066921418.1">
    <property type="nucleotide sequence ID" value="NZ_CP011971.1"/>
</dbReference>
<evidence type="ECO:0000313" key="4">
    <source>
        <dbReference type="Proteomes" id="UP000070250"/>
    </source>
</evidence>
<organism evidence="3 4">
    <name type="scientific">Steroidobacter denitrificans</name>
    <dbReference type="NCBI Taxonomy" id="465721"/>
    <lineage>
        <taxon>Bacteria</taxon>
        <taxon>Pseudomonadati</taxon>
        <taxon>Pseudomonadota</taxon>
        <taxon>Gammaproteobacteria</taxon>
        <taxon>Steroidobacterales</taxon>
        <taxon>Steroidobacteraceae</taxon>
        <taxon>Steroidobacter</taxon>
    </lineage>
</organism>
<dbReference type="AlphaFoldDB" id="A0A127FDR0"/>
<dbReference type="OrthoDB" id="3182121at2"/>
<dbReference type="STRING" id="465721.ACG33_11755"/>
<dbReference type="InterPro" id="IPR052513">
    <property type="entry name" value="Thioester_dehydratase-like"/>
</dbReference>
<evidence type="ECO:0000313" key="3">
    <source>
        <dbReference type="EMBL" id="AMN47759.1"/>
    </source>
</evidence>
<dbReference type="InterPro" id="IPR012340">
    <property type="entry name" value="NA-bd_OB-fold"/>
</dbReference>
<evidence type="ECO:0000259" key="1">
    <source>
        <dbReference type="Pfam" id="PF01796"/>
    </source>
</evidence>
<dbReference type="InterPro" id="IPR002878">
    <property type="entry name" value="ChsH2_C"/>
</dbReference>
<reference evidence="3 4" key="1">
    <citation type="submission" date="2015-06" db="EMBL/GenBank/DDBJ databases">
        <title>A Comprehensive Approach to Explore the Metabolic and Phylogenetic Diversity of Bacterial Steroid Degradation in the Environment: Testosterone as an Example.</title>
        <authorList>
            <person name="Yang F.-C."/>
            <person name="Chen Y.-L."/>
            <person name="Yu C.-P."/>
            <person name="Tang S.-L."/>
            <person name="Wang P.-H."/>
            <person name="Ismail W."/>
            <person name="Wang C.-H."/>
            <person name="Yang C.-Y."/>
            <person name="Chiang Y.-R."/>
        </authorList>
    </citation>
    <scope>NUCLEOTIDE SEQUENCE [LARGE SCALE GENOMIC DNA]</scope>
    <source>
        <strain evidence="3 4">DSM 18526</strain>
    </source>
</reference>
<sequence>MAGDEKMIASWPLPTTNDHDAPFWQGARRGVVVMEACGSCGKLRFPPRPMCPSCHSRQQQWRELSGRGRIWSFIVPHPPLFPVFNPLAPYNVIVVELEEEPAIRLVGNLVSEPAGPINGVSAETIRIGEPVQAVFVPVTDDVTLIRWIRRR</sequence>
<dbReference type="Pfam" id="PF01796">
    <property type="entry name" value="OB_ChsH2_C"/>
    <property type="match status" value="1"/>
</dbReference>
<accession>A0A127FDR0</accession>
<evidence type="ECO:0000259" key="2">
    <source>
        <dbReference type="Pfam" id="PF12172"/>
    </source>
</evidence>
<name>A0A127FDR0_STEDE</name>
<dbReference type="SUPFAM" id="SSF50249">
    <property type="entry name" value="Nucleic acid-binding proteins"/>
    <property type="match status" value="1"/>
</dbReference>
<gene>
    <name evidence="3" type="ORF">ACG33_11755</name>
</gene>